<comment type="caution">
    <text evidence="1">The sequence shown here is derived from an EMBL/GenBank/DDBJ whole genome shotgun (WGS) entry which is preliminary data.</text>
</comment>
<dbReference type="EMBL" id="JAHRIP010066193">
    <property type="protein sequence ID" value="MEQ2306334.1"/>
    <property type="molecule type" value="Genomic_DNA"/>
</dbReference>
<evidence type="ECO:0000313" key="1">
    <source>
        <dbReference type="EMBL" id="MEQ2306334.1"/>
    </source>
</evidence>
<proteinExistence type="predicted"/>
<dbReference type="Proteomes" id="UP001469553">
    <property type="component" value="Unassembled WGS sequence"/>
</dbReference>
<gene>
    <name evidence="1" type="ORF">AMECASPLE_007184</name>
</gene>
<keyword evidence="2" id="KW-1185">Reference proteome</keyword>
<reference evidence="1 2" key="1">
    <citation type="submission" date="2021-06" db="EMBL/GenBank/DDBJ databases">
        <authorList>
            <person name="Palmer J.M."/>
        </authorList>
    </citation>
    <scope>NUCLEOTIDE SEQUENCE [LARGE SCALE GENOMIC DNA]</scope>
    <source>
        <strain evidence="1 2">AS_MEX2019</strain>
        <tissue evidence="1">Muscle</tissue>
    </source>
</reference>
<name>A0ABV0ZKD3_9TELE</name>
<protein>
    <submittedName>
        <fullName evidence="1">Uncharacterized protein</fullName>
    </submittedName>
</protein>
<sequence length="115" mass="13326">MGLVLHVFRTHIHTYKHIHTGVLHINTNSLKYSLLNISCLLYLAHFTCLYLDPADESRVVVWLVYLSLGNFQQTHFHSAFARFFFPPGFQSPFKSSLSVMQKKNKVLPNQSYKQA</sequence>
<organism evidence="1 2">
    <name type="scientific">Ameca splendens</name>
    <dbReference type="NCBI Taxonomy" id="208324"/>
    <lineage>
        <taxon>Eukaryota</taxon>
        <taxon>Metazoa</taxon>
        <taxon>Chordata</taxon>
        <taxon>Craniata</taxon>
        <taxon>Vertebrata</taxon>
        <taxon>Euteleostomi</taxon>
        <taxon>Actinopterygii</taxon>
        <taxon>Neopterygii</taxon>
        <taxon>Teleostei</taxon>
        <taxon>Neoteleostei</taxon>
        <taxon>Acanthomorphata</taxon>
        <taxon>Ovalentaria</taxon>
        <taxon>Atherinomorphae</taxon>
        <taxon>Cyprinodontiformes</taxon>
        <taxon>Goodeidae</taxon>
        <taxon>Ameca</taxon>
    </lineage>
</organism>
<evidence type="ECO:0000313" key="2">
    <source>
        <dbReference type="Proteomes" id="UP001469553"/>
    </source>
</evidence>
<accession>A0ABV0ZKD3</accession>